<organism evidence="2 3">
    <name type="scientific">Actinomadura citrea</name>
    <dbReference type="NCBI Taxonomy" id="46158"/>
    <lineage>
        <taxon>Bacteria</taxon>
        <taxon>Bacillati</taxon>
        <taxon>Actinomycetota</taxon>
        <taxon>Actinomycetes</taxon>
        <taxon>Streptosporangiales</taxon>
        <taxon>Thermomonosporaceae</taxon>
        <taxon>Actinomadura</taxon>
    </lineage>
</organism>
<feature type="transmembrane region" description="Helical" evidence="1">
    <location>
        <begin position="44"/>
        <end position="64"/>
    </location>
</feature>
<accession>A0A7Y9KFD1</accession>
<dbReference type="EMBL" id="JACCBT010000001">
    <property type="protein sequence ID" value="NYE13853.1"/>
    <property type="molecule type" value="Genomic_DNA"/>
</dbReference>
<name>A0A7Y9KFD1_9ACTN</name>
<dbReference type="RefSeq" id="WP_179834825.1">
    <property type="nucleotide sequence ID" value="NZ_BMRD01000019.1"/>
</dbReference>
<comment type="caution">
    <text evidence="2">The sequence shown here is derived from an EMBL/GenBank/DDBJ whole genome shotgun (WGS) entry which is preliminary data.</text>
</comment>
<keyword evidence="1" id="KW-0472">Membrane</keyword>
<sequence>MTLGARAYRWPFRALLAALAAGAALVLATRPGTGILDPDKARQILPPCGGGCLLAALAAVLWAARLHRTRLIVSIGEKGVVLRRGRREAAVPAGAVDAVGIRWPVGDPVWTLWLDPEQAPVAAAVAEVEGNAVALLAGGSLPSGWLPAVRTATTGILGAAWRVVDDEGEEVPPPADGALAQARHLVVDGRGRYRDRRGGAVLAVACGRRGGRTIVLCDPHAAALLVFRGPSWLPGRDRVRVLDADGRPLGFVRGRREPSFHTAGGMLLGSTRATGDGHVVTGIDGRHSATLRIGDGDGAEARMELERSPSAPDPLRTLALALPVAIRAGAF</sequence>
<proteinExistence type="predicted"/>
<protein>
    <submittedName>
        <fullName evidence="2">Uncharacterized protein</fullName>
    </submittedName>
</protein>
<evidence type="ECO:0000256" key="1">
    <source>
        <dbReference type="SAM" id="Phobius"/>
    </source>
</evidence>
<keyword evidence="1" id="KW-0812">Transmembrane</keyword>
<gene>
    <name evidence="2" type="ORF">BJ999_004149</name>
</gene>
<keyword evidence="3" id="KW-1185">Reference proteome</keyword>
<evidence type="ECO:0000313" key="3">
    <source>
        <dbReference type="Proteomes" id="UP000591272"/>
    </source>
</evidence>
<dbReference type="AlphaFoldDB" id="A0A7Y9KFD1"/>
<evidence type="ECO:0000313" key="2">
    <source>
        <dbReference type="EMBL" id="NYE13853.1"/>
    </source>
</evidence>
<keyword evidence="1" id="KW-1133">Transmembrane helix</keyword>
<dbReference type="Proteomes" id="UP000591272">
    <property type="component" value="Unassembled WGS sequence"/>
</dbReference>
<reference evidence="2 3" key="1">
    <citation type="submission" date="2020-07" db="EMBL/GenBank/DDBJ databases">
        <title>Sequencing the genomes of 1000 actinobacteria strains.</title>
        <authorList>
            <person name="Klenk H.-P."/>
        </authorList>
    </citation>
    <scope>NUCLEOTIDE SEQUENCE [LARGE SCALE GENOMIC DNA]</scope>
    <source>
        <strain evidence="2 3">DSM 43461</strain>
    </source>
</reference>